<accession>A0A6M4GWY8</accession>
<keyword evidence="3" id="KW-0378">Hydrolase</keyword>
<reference evidence="6 7" key="1">
    <citation type="submission" date="2020-04" db="EMBL/GenBank/DDBJ databases">
        <title>Usitatibacter rugosus gen. nov., sp. nov. and Usitatibacter palustris sp. nov., novel members of Usitatibacteraceae fam. nov. within the order Nitrosomonadales isolated from soil.</title>
        <authorList>
            <person name="Huber K.J."/>
            <person name="Neumann-Schaal M."/>
            <person name="Geppert A."/>
            <person name="Luckner M."/>
            <person name="Wanner G."/>
            <person name="Overmann J."/>
        </authorList>
    </citation>
    <scope>NUCLEOTIDE SEQUENCE [LARGE SCALE GENOMIC DNA]</scope>
    <source>
        <strain evidence="6 7">0125_3</strain>
    </source>
</reference>
<evidence type="ECO:0000256" key="4">
    <source>
        <dbReference type="PIRSR" id="PIRSR005211-1"/>
    </source>
</evidence>
<gene>
    <name evidence="6" type="ORF">DSM104443_02894</name>
</gene>
<dbReference type="PANTHER" id="PTHR10794:SF94">
    <property type="entry name" value="ESTERASE YHET-RELATED"/>
    <property type="match status" value="1"/>
</dbReference>
<dbReference type="GO" id="GO:0047372">
    <property type="term" value="F:monoacylglycerol lipase activity"/>
    <property type="evidence" value="ECO:0007669"/>
    <property type="project" value="TreeGrafter"/>
</dbReference>
<organism evidence="6 7">
    <name type="scientific">Usitatibacter rugosus</name>
    <dbReference type="NCBI Taxonomy" id="2732067"/>
    <lineage>
        <taxon>Bacteria</taxon>
        <taxon>Pseudomonadati</taxon>
        <taxon>Pseudomonadota</taxon>
        <taxon>Betaproteobacteria</taxon>
        <taxon>Nitrosomonadales</taxon>
        <taxon>Usitatibacteraceae</taxon>
        <taxon>Usitatibacter</taxon>
    </lineage>
</organism>
<feature type="domain" description="AB hydrolase-1" evidence="5">
    <location>
        <begin position="57"/>
        <end position="297"/>
    </location>
</feature>
<sequence>MSEPFVPTPGFANAHLQTLYGSLFTARPDIAYRRERWDTHDGDFVDVDFVDGPPGTPWVHLFHGLEGSSDSPYAKHLMTLAKQRGWRGSVFNFRGCSGEPNRLARAYHSGDTPEVEWVLAKLKALAGDVPFYAAGVSLGGNVLLKWLGEQGEAAVPRVSRAAAISAPVDLTAAGNALSTGFAQLYGKHFLGTLRRRSFDKLARFPGIFDANRAKAARTLRDFDDVVTAPVHGFTGVDDYYTRASSKPWLTKIRVPTLLLNARDDPFLPERFLPRAEEVSDRVAIEFPKHGGHVGFVSGFPGHGRWLPNRLMHFFEQGE</sequence>
<dbReference type="PIRSF" id="PIRSF005211">
    <property type="entry name" value="Ab_hydro_YheT"/>
    <property type="match status" value="1"/>
</dbReference>
<protein>
    <recommendedName>
        <fullName evidence="5">AB hydrolase-1 domain-containing protein</fullName>
    </recommendedName>
</protein>
<dbReference type="NCBIfam" id="NF008218">
    <property type="entry name" value="PRK10985.1"/>
    <property type="match status" value="1"/>
</dbReference>
<evidence type="ECO:0000256" key="3">
    <source>
        <dbReference type="ARBA" id="ARBA00022801"/>
    </source>
</evidence>
<dbReference type="PROSITE" id="PS01133">
    <property type="entry name" value="UPF0017"/>
    <property type="match status" value="1"/>
</dbReference>
<dbReference type="PANTHER" id="PTHR10794">
    <property type="entry name" value="ABHYDROLASE DOMAIN-CONTAINING PROTEIN"/>
    <property type="match status" value="1"/>
</dbReference>
<evidence type="ECO:0000313" key="6">
    <source>
        <dbReference type="EMBL" id="QJR11811.1"/>
    </source>
</evidence>
<dbReference type="Gene3D" id="3.40.50.1820">
    <property type="entry name" value="alpha/beta hydrolase"/>
    <property type="match status" value="1"/>
</dbReference>
<evidence type="ECO:0000256" key="1">
    <source>
        <dbReference type="ARBA" id="ARBA00010884"/>
    </source>
</evidence>
<keyword evidence="7" id="KW-1185">Reference proteome</keyword>
<evidence type="ECO:0000313" key="7">
    <source>
        <dbReference type="Proteomes" id="UP000501534"/>
    </source>
</evidence>
<dbReference type="InterPro" id="IPR000952">
    <property type="entry name" value="AB_hydrolase_4_CS"/>
</dbReference>
<dbReference type="RefSeq" id="WP_171093463.1">
    <property type="nucleotide sequence ID" value="NZ_CP053069.1"/>
</dbReference>
<keyword evidence="2" id="KW-0719">Serine esterase</keyword>
<comment type="similarity">
    <text evidence="1">Belongs to the AB hydrolase superfamily. AB hydrolase 4 family.</text>
</comment>
<proteinExistence type="inferred from homology"/>
<feature type="active site" description="Charge relay system" evidence="4">
    <location>
        <position position="264"/>
    </location>
</feature>
<dbReference type="Proteomes" id="UP000501534">
    <property type="component" value="Chromosome"/>
</dbReference>
<dbReference type="GO" id="GO:0034338">
    <property type="term" value="F:short-chain carboxylesterase activity"/>
    <property type="evidence" value="ECO:0007669"/>
    <property type="project" value="TreeGrafter"/>
</dbReference>
<dbReference type="InterPro" id="IPR029058">
    <property type="entry name" value="AB_hydrolase_fold"/>
</dbReference>
<dbReference type="KEGG" id="uru:DSM104443_02894"/>
<evidence type="ECO:0000256" key="2">
    <source>
        <dbReference type="ARBA" id="ARBA00022487"/>
    </source>
</evidence>
<dbReference type="AlphaFoldDB" id="A0A6M4GWY8"/>
<evidence type="ECO:0000259" key="5">
    <source>
        <dbReference type="Pfam" id="PF00561"/>
    </source>
</evidence>
<name>A0A6M4GWY8_9PROT</name>
<feature type="active site" description="Charge relay system" evidence="4">
    <location>
        <position position="137"/>
    </location>
</feature>
<dbReference type="Pfam" id="PF00561">
    <property type="entry name" value="Abhydrolase_1"/>
    <property type="match status" value="1"/>
</dbReference>
<dbReference type="InterPro" id="IPR012020">
    <property type="entry name" value="ABHD4"/>
</dbReference>
<feature type="active site" description="Charge relay system" evidence="4">
    <location>
        <position position="292"/>
    </location>
</feature>
<dbReference type="EMBL" id="CP053069">
    <property type="protein sequence ID" value="QJR11811.1"/>
    <property type="molecule type" value="Genomic_DNA"/>
</dbReference>
<dbReference type="SUPFAM" id="SSF53474">
    <property type="entry name" value="alpha/beta-Hydrolases"/>
    <property type="match status" value="1"/>
</dbReference>
<dbReference type="InterPro" id="IPR050960">
    <property type="entry name" value="AB_hydrolase_4_sf"/>
</dbReference>
<dbReference type="InterPro" id="IPR000073">
    <property type="entry name" value="AB_hydrolase_1"/>
</dbReference>